<accession>A0ABD6QTP3</accession>
<comment type="caution">
    <text evidence="1">The sequence shown here is derived from an EMBL/GenBank/DDBJ whole genome shotgun (WGS) entry which is preliminary data.</text>
</comment>
<proteinExistence type="predicted"/>
<organism evidence="1 2">
    <name type="scientific">Mycolicibacterium fortuitum</name>
    <name type="common">Mycobacterium fortuitum</name>
    <dbReference type="NCBI Taxonomy" id="1766"/>
    <lineage>
        <taxon>Bacteria</taxon>
        <taxon>Bacillati</taxon>
        <taxon>Actinomycetota</taxon>
        <taxon>Actinomycetes</taxon>
        <taxon>Mycobacteriales</taxon>
        <taxon>Mycobacteriaceae</taxon>
        <taxon>Mycolicibacterium</taxon>
    </lineage>
</organism>
<dbReference type="Proteomes" id="UP000187001">
    <property type="component" value="Unassembled WGS sequence"/>
</dbReference>
<sequence>MEPIRPEVRRELMRANPELTDSDIDRYERLTSRRFMLDPDADREEIRRIDEERERLVRARMPRLAEIENAFNARTPSVERTSPRVEVEFKLKPGEAGGP</sequence>
<dbReference type="AlphaFoldDB" id="A0ABD6QTP3"/>
<reference evidence="1 2" key="1">
    <citation type="submission" date="2016-07" db="EMBL/GenBank/DDBJ databases">
        <authorList>
            <person name="Sutton G."/>
            <person name="Brinkac L."/>
            <person name="Sanka R."/>
            <person name="Adams M."/>
            <person name="Lau E."/>
            <person name="Kumar A."/>
            <person name="Macaden R."/>
        </authorList>
    </citation>
    <scope>NUCLEOTIDE SEQUENCE [LARGE SCALE GENOMIC DNA]</scope>
    <source>
        <strain evidence="1 2">GA-0871</strain>
    </source>
</reference>
<name>A0ABD6QTP3_MYCFO</name>
<evidence type="ECO:0000313" key="2">
    <source>
        <dbReference type="Proteomes" id="UP000187001"/>
    </source>
</evidence>
<dbReference type="EMBL" id="MBER01000010">
    <property type="protein sequence ID" value="OMC51921.1"/>
    <property type="molecule type" value="Genomic_DNA"/>
</dbReference>
<protein>
    <submittedName>
        <fullName evidence="1">Uncharacterized protein</fullName>
    </submittedName>
</protein>
<evidence type="ECO:0000313" key="1">
    <source>
        <dbReference type="EMBL" id="OMC51921.1"/>
    </source>
</evidence>
<gene>
    <name evidence="1" type="ORF">A5742_17435</name>
</gene>
<dbReference type="RefSeq" id="WP_076202650.1">
    <property type="nucleotide sequence ID" value="NZ_MBER01000010.1"/>
</dbReference>